<comment type="caution">
    <text evidence="15">The sequence shown here is derived from an EMBL/GenBank/DDBJ whole genome shotgun (WGS) entry which is preliminary data.</text>
</comment>
<protein>
    <submittedName>
        <fullName evidence="15">Tricalbin-3</fullName>
    </submittedName>
</protein>
<evidence type="ECO:0000313" key="15">
    <source>
        <dbReference type="EMBL" id="CAH2351101.1"/>
    </source>
</evidence>
<keyword evidence="9" id="KW-0446">Lipid-binding</keyword>
<dbReference type="Pfam" id="PF00168">
    <property type="entry name" value="C2"/>
    <property type="match status" value="5"/>
</dbReference>
<dbReference type="SUPFAM" id="SSF49562">
    <property type="entry name" value="C2 domain (Calcium/lipid-binding domain, CaLB)"/>
    <property type="match status" value="5"/>
</dbReference>
<name>A0A9P0QMH7_9ASCO</name>
<feature type="compositionally biased region" description="Low complexity" evidence="11">
    <location>
        <begin position="1242"/>
        <end position="1251"/>
    </location>
</feature>
<evidence type="ECO:0000256" key="1">
    <source>
        <dbReference type="ARBA" id="ARBA00004586"/>
    </source>
</evidence>
<evidence type="ECO:0000259" key="13">
    <source>
        <dbReference type="PROSITE" id="PS50004"/>
    </source>
</evidence>
<dbReference type="InterPro" id="IPR035892">
    <property type="entry name" value="C2_domain_sf"/>
</dbReference>
<feature type="compositionally biased region" description="Polar residues" evidence="11">
    <location>
        <begin position="40"/>
        <end position="54"/>
    </location>
</feature>
<dbReference type="Pfam" id="PF24920">
    <property type="entry name" value="C2_TCB1"/>
    <property type="match status" value="1"/>
</dbReference>
<sequence>MGTSNESHPNGRRDESSDMPNGGVDNRNEVQKQNKEANAKAQSKSAPDGSTQGFKKTAEDFKTHNEKKEANTKVSIRGASTFSWRNVGSWNAGGNSDKKKSLEIVHRVETYIIDHLYGDWYWNTAIMLGTCYFCWLIGRIGGGILSLGFVLLFTQSVYRQEIRRFNRNIRDDLTRSEGINRLDNELETMEWLNSFLDKFWVIYMPALSETVLYQTNEILKDLAPGYGIEKLKLNEFTLGSKAPRVDSIKSYTRKGHDHIEMDWAFSFAPNDTDDMTKNEIKKKINPKVALGVTIGKAFISKEFPILVEDQTFKGRMNIKLKLNQNFPHVKTVEVQFLEPPTIDYSLKPVGGDTLGIDVMSFIPGLSNIVMTLIHGTLRPMFYAPNSFVVDVEELMASFNNDSIGCAVVTVKRAENLKLATSGKKTKANSFNPYVQLKVENNPDIEERTKTKKSINDPIFMETKFILINALEGNHLNFNVFDLIPDKPDDQLIGTVQFPLADLLQEDEHMGVVKNIMESGKVVGKLEFNLKWFPTLAPKVLEDGTKEAITDSEVGILKLNLHEARDLDLSDTAVGLLNPYAEIYINNELLKSCRQLIATNEPSWEQTLEALITEQSHTTVQVLVKDSANDTIVGALNSNLQDLIFETSRGQQWMKMPSTDKVSGHGIQSNFRITAQWKALGMHDDKIGTFRDASIGGLRVHLRSASDVINLESVGKVDPYIRCIMNGNLRARTATLANTLDPHFNAVYFFPVANEHQHILLQLMDAEDDGKDRPLGSCAINVYDFLKKSSDGHYLAYDGSNEVLEQPILYNGDKHGYLSYSVSFIPTLPVYSMDQRKNKDKYLKSIEEKKADEAKKLAEDEKTYKEHPNEYEWVAIGDEDIIDDAPKLDVPLEKAIKYRSGNIVCHLLGGTFDKPDVYVHTLFDDHAYPAGVSDKSSGRNLKNPSLAECFIRDLPNSKVIFRLGNKVEINSEKEVLVEKTFDTINLLERSYAKPITLNLNTKNTVKVQFEYIPSPVKLAPLDTILDVGYIKIDLLGADNLPSVDSNGKSDPLCVVKLDGVEVFKTNKKRRTLDPVWNEAVEIPVQSRSRQVIMLEVYDWDLTHDDELLGRAVLDLSTIDPNESTPFKADLDKQGRVNLRVTFKPDYIRPKLSTTTGLQIDLNKVGDVPLQAVGGAANIAGNVAGGGIGLASDTITKGGSFIKGLGRGSKKSKDKKSDKSDKSEKSADTTANGGDADTSFSDVNSSQTEQNESNSDDSPKKSANQYANELQSLRSGQTQPSVHGAAPNILPELLPPPQRPNVGGVGHTRNSSSFTDNSSFIGNEGTSSIPGRVNIIGGKGLPSGNIEVKVSLQNSEKEKDIFKTRAGKNDKNGVINWNESIPFKSTSDATLVFHVREKHSFGKNKELGAATLPLSEVLNHSEDKHLAVGSGSITVNVRYISG</sequence>
<feature type="domain" description="SMP-LTD" evidence="14">
    <location>
        <begin position="185"/>
        <end position="392"/>
    </location>
</feature>
<dbReference type="InterPro" id="IPR037762">
    <property type="entry name" value="C2C_Tricalbin"/>
</dbReference>
<evidence type="ECO:0000256" key="3">
    <source>
        <dbReference type="ARBA" id="ARBA00022553"/>
    </source>
</evidence>
<evidence type="ECO:0000256" key="7">
    <source>
        <dbReference type="ARBA" id="ARBA00022989"/>
    </source>
</evidence>
<dbReference type="SMART" id="SM00239">
    <property type="entry name" value="C2"/>
    <property type="match status" value="5"/>
</dbReference>
<comment type="subcellular location">
    <subcellularLocation>
        <location evidence="1">Endoplasmic reticulum membrane</location>
    </subcellularLocation>
</comment>
<dbReference type="PROSITE" id="PS51847">
    <property type="entry name" value="SMP"/>
    <property type="match status" value="1"/>
</dbReference>
<dbReference type="EMBL" id="CAKXYY010000002">
    <property type="protein sequence ID" value="CAH2351101.1"/>
    <property type="molecule type" value="Genomic_DNA"/>
</dbReference>
<keyword evidence="3" id="KW-0597">Phosphoprotein</keyword>
<dbReference type="CDD" id="cd04040">
    <property type="entry name" value="C2D_Tricalbin-like"/>
    <property type="match status" value="1"/>
</dbReference>
<dbReference type="PANTHER" id="PTHR46980">
    <property type="entry name" value="TRICALBIN-1-RELATED"/>
    <property type="match status" value="1"/>
</dbReference>
<feature type="domain" description="C2" evidence="13">
    <location>
        <begin position="1000"/>
        <end position="1127"/>
    </location>
</feature>
<dbReference type="InterPro" id="IPR037765">
    <property type="entry name" value="C2B_Tricalbin"/>
</dbReference>
<evidence type="ECO:0000256" key="10">
    <source>
        <dbReference type="ARBA" id="ARBA00023136"/>
    </source>
</evidence>
<dbReference type="CDD" id="cd04052">
    <property type="entry name" value="C2B_Tricalbin-like"/>
    <property type="match status" value="1"/>
</dbReference>
<dbReference type="GO" id="GO:0061817">
    <property type="term" value="P:endoplasmic reticulum-plasma membrane tethering"/>
    <property type="evidence" value="ECO:0007669"/>
    <property type="project" value="InterPro"/>
</dbReference>
<feature type="compositionally biased region" description="Polar residues" evidence="11">
    <location>
        <begin position="1226"/>
        <end position="1241"/>
    </location>
</feature>
<feature type="domain" description="C2" evidence="13">
    <location>
        <begin position="390"/>
        <end position="512"/>
    </location>
</feature>
<evidence type="ECO:0000256" key="5">
    <source>
        <dbReference type="ARBA" id="ARBA00022737"/>
    </source>
</evidence>
<evidence type="ECO:0000256" key="4">
    <source>
        <dbReference type="ARBA" id="ARBA00022692"/>
    </source>
</evidence>
<evidence type="ECO:0000256" key="6">
    <source>
        <dbReference type="ARBA" id="ARBA00022824"/>
    </source>
</evidence>
<dbReference type="Gene3D" id="2.60.40.150">
    <property type="entry name" value="C2 domain"/>
    <property type="match status" value="5"/>
</dbReference>
<feature type="transmembrane region" description="Helical" evidence="12">
    <location>
        <begin position="132"/>
        <end position="153"/>
    </location>
</feature>
<feature type="domain" description="C2" evidence="13">
    <location>
        <begin position="531"/>
        <end position="653"/>
    </location>
</feature>
<feature type="region of interest" description="Disordered" evidence="11">
    <location>
        <begin position="1"/>
        <end position="72"/>
    </location>
</feature>
<gene>
    <name evidence="15" type="ORF">CLIB1423_02S12244</name>
</gene>
<proteinExistence type="predicted"/>
<dbReference type="PANTHER" id="PTHR46980:SF1">
    <property type="entry name" value="TRICALBIN-3"/>
    <property type="match status" value="1"/>
</dbReference>
<keyword evidence="16" id="KW-1185">Reference proteome</keyword>
<dbReference type="InterPro" id="IPR037761">
    <property type="entry name" value="C2A_Tricalbin"/>
</dbReference>
<dbReference type="CDD" id="cd21678">
    <property type="entry name" value="SMP_TCB"/>
    <property type="match status" value="1"/>
</dbReference>
<dbReference type="GO" id="GO:0005789">
    <property type="term" value="C:endoplasmic reticulum membrane"/>
    <property type="evidence" value="ECO:0007669"/>
    <property type="project" value="UniProtKB-SubCell"/>
</dbReference>
<dbReference type="InterPro" id="IPR056910">
    <property type="entry name" value="TCB1-3_C2"/>
</dbReference>
<keyword evidence="10 12" id="KW-0472">Membrane</keyword>
<keyword evidence="7 12" id="KW-1133">Transmembrane helix</keyword>
<dbReference type="PROSITE" id="PS50004">
    <property type="entry name" value="C2"/>
    <property type="match status" value="5"/>
</dbReference>
<keyword evidence="8" id="KW-0445">Lipid transport</keyword>
<organism evidence="15 16">
    <name type="scientific">[Candida] railenensis</name>
    <dbReference type="NCBI Taxonomy" id="45579"/>
    <lineage>
        <taxon>Eukaryota</taxon>
        <taxon>Fungi</taxon>
        <taxon>Dikarya</taxon>
        <taxon>Ascomycota</taxon>
        <taxon>Saccharomycotina</taxon>
        <taxon>Pichiomycetes</taxon>
        <taxon>Debaryomycetaceae</taxon>
        <taxon>Kurtzmaniella</taxon>
    </lineage>
</organism>
<evidence type="ECO:0000256" key="12">
    <source>
        <dbReference type="SAM" id="Phobius"/>
    </source>
</evidence>
<dbReference type="CDD" id="cd04044">
    <property type="entry name" value="C2A_Tricalbin-like"/>
    <property type="match status" value="1"/>
</dbReference>
<evidence type="ECO:0000256" key="11">
    <source>
        <dbReference type="SAM" id="MobiDB-lite"/>
    </source>
</evidence>
<dbReference type="InterPro" id="IPR037756">
    <property type="entry name" value="C2D_Tricalbin"/>
</dbReference>
<dbReference type="InterPro" id="IPR000008">
    <property type="entry name" value="C2_dom"/>
</dbReference>
<keyword evidence="6" id="KW-0256">Endoplasmic reticulum</keyword>
<reference evidence="15" key="1">
    <citation type="submission" date="2022-03" db="EMBL/GenBank/DDBJ databases">
        <authorList>
            <person name="Legras J.-L."/>
            <person name="Devillers H."/>
            <person name="Grondin C."/>
        </authorList>
    </citation>
    <scope>NUCLEOTIDE SEQUENCE</scope>
    <source>
        <strain evidence="15">CLIB 1423</strain>
    </source>
</reference>
<evidence type="ECO:0000259" key="14">
    <source>
        <dbReference type="PROSITE" id="PS51847"/>
    </source>
</evidence>
<dbReference type="Proteomes" id="UP000837801">
    <property type="component" value="Unassembled WGS sequence"/>
</dbReference>
<feature type="compositionally biased region" description="Basic and acidic residues" evidence="11">
    <location>
        <begin position="1213"/>
        <end position="1225"/>
    </location>
</feature>
<evidence type="ECO:0000313" key="16">
    <source>
        <dbReference type="Proteomes" id="UP000837801"/>
    </source>
</evidence>
<dbReference type="OrthoDB" id="1029639at2759"/>
<feature type="domain" description="C2" evidence="13">
    <location>
        <begin position="1310"/>
        <end position="1426"/>
    </location>
</feature>
<keyword evidence="2" id="KW-0813">Transport</keyword>
<feature type="region of interest" description="Disordered" evidence="11">
    <location>
        <begin position="1199"/>
        <end position="1299"/>
    </location>
</feature>
<keyword evidence="4 12" id="KW-0812">Transmembrane</keyword>
<dbReference type="GO" id="GO:0071944">
    <property type="term" value="C:cell periphery"/>
    <property type="evidence" value="ECO:0007669"/>
    <property type="project" value="UniProtKB-ARBA"/>
</dbReference>
<evidence type="ECO:0000256" key="8">
    <source>
        <dbReference type="ARBA" id="ARBA00023055"/>
    </source>
</evidence>
<dbReference type="InterPro" id="IPR017147">
    <property type="entry name" value="Tricalbin"/>
</dbReference>
<keyword evidence="5" id="KW-0677">Repeat</keyword>
<dbReference type="InterPro" id="IPR052455">
    <property type="entry name" value="Tricalbin_domain"/>
</dbReference>
<evidence type="ECO:0000256" key="2">
    <source>
        <dbReference type="ARBA" id="ARBA00022448"/>
    </source>
</evidence>
<dbReference type="PIRSF" id="PIRSF037232">
    <property type="entry name" value="Tricalbin"/>
    <property type="match status" value="1"/>
</dbReference>
<dbReference type="InterPro" id="IPR031468">
    <property type="entry name" value="SMP_LBD"/>
</dbReference>
<dbReference type="Pfam" id="PF25669">
    <property type="entry name" value="SMP_MUG190-like"/>
    <property type="match status" value="1"/>
</dbReference>
<feature type="compositionally biased region" description="Basic and acidic residues" evidence="11">
    <location>
        <begin position="26"/>
        <end position="38"/>
    </location>
</feature>
<feature type="compositionally biased region" description="Polar residues" evidence="11">
    <location>
        <begin position="1259"/>
        <end position="1279"/>
    </location>
</feature>
<feature type="domain" description="C2" evidence="13">
    <location>
        <begin position="678"/>
        <end position="796"/>
    </location>
</feature>
<dbReference type="GO" id="GO:0008289">
    <property type="term" value="F:lipid binding"/>
    <property type="evidence" value="ECO:0007669"/>
    <property type="project" value="UniProtKB-KW"/>
</dbReference>
<dbReference type="GO" id="GO:0006869">
    <property type="term" value="P:lipid transport"/>
    <property type="evidence" value="ECO:0007669"/>
    <property type="project" value="UniProtKB-KW"/>
</dbReference>
<dbReference type="CDD" id="cd04045">
    <property type="entry name" value="C2C_Tricalbin-like"/>
    <property type="match status" value="1"/>
</dbReference>
<accession>A0A9P0QMH7</accession>
<evidence type="ECO:0000256" key="9">
    <source>
        <dbReference type="ARBA" id="ARBA00023121"/>
    </source>
</evidence>
<feature type="compositionally biased region" description="Basic and acidic residues" evidence="11">
    <location>
        <begin position="56"/>
        <end position="71"/>
    </location>
</feature>